<comment type="subcellular location">
    <subcellularLocation>
        <location evidence="1">Secreted</location>
        <location evidence="1">Cell wall</location>
    </subcellularLocation>
</comment>
<dbReference type="GO" id="GO:0009986">
    <property type="term" value="C:cell surface"/>
    <property type="evidence" value="ECO:0007669"/>
    <property type="project" value="TreeGrafter"/>
</dbReference>
<keyword evidence="6" id="KW-0378">Hydrolase</keyword>
<evidence type="ECO:0000256" key="9">
    <source>
        <dbReference type="ARBA" id="ARBA00023316"/>
    </source>
</evidence>
<keyword evidence="4" id="KW-0964">Secreted</keyword>
<comment type="caution">
    <text evidence="13">The sequence shown here is derived from an EMBL/GenBank/DDBJ whole genome shotgun (WGS) entry which is preliminary data.</text>
</comment>
<feature type="region of interest" description="Disordered" evidence="11">
    <location>
        <begin position="84"/>
        <end position="166"/>
    </location>
</feature>
<feature type="compositionally biased region" description="Low complexity" evidence="11">
    <location>
        <begin position="84"/>
        <end position="105"/>
    </location>
</feature>
<evidence type="ECO:0000256" key="7">
    <source>
        <dbReference type="ARBA" id="ARBA00023277"/>
    </source>
</evidence>
<dbReference type="InterPro" id="IPR005556">
    <property type="entry name" value="SUN"/>
</dbReference>
<dbReference type="PANTHER" id="PTHR31316">
    <property type="entry name" value="BETA-GLUCOSIDASE-LIKE PROTEIN NCA3, MITOCHONDRIAL-RELATED"/>
    <property type="match status" value="1"/>
</dbReference>
<dbReference type="OrthoDB" id="5339822at2759"/>
<accession>A0A8H3ZLB1</accession>
<gene>
    <name evidence="13" type="ORF">GQ607_012954</name>
</gene>
<keyword evidence="7" id="KW-0119">Carbohydrate metabolism</keyword>
<dbReference type="GO" id="GO:0009277">
    <property type="term" value="C:fungal-type cell wall"/>
    <property type="evidence" value="ECO:0007669"/>
    <property type="project" value="TreeGrafter"/>
</dbReference>
<reference evidence="13 14" key="1">
    <citation type="submission" date="2019-12" db="EMBL/GenBank/DDBJ databases">
        <title>A genome sequence resource for the geographically widespread anthracnose pathogen Colletotrichum asianum.</title>
        <authorList>
            <person name="Meng Y."/>
        </authorList>
    </citation>
    <scope>NUCLEOTIDE SEQUENCE [LARGE SCALE GENOMIC DNA]</scope>
    <source>
        <strain evidence="13 14">ICMP 18580</strain>
    </source>
</reference>
<feature type="chain" id="PRO_5034456991" evidence="12">
    <location>
        <begin position="20"/>
        <end position="438"/>
    </location>
</feature>
<dbReference type="AlphaFoldDB" id="A0A8H3ZLB1"/>
<evidence type="ECO:0000256" key="3">
    <source>
        <dbReference type="ARBA" id="ARBA00022512"/>
    </source>
</evidence>
<keyword evidence="5 12" id="KW-0732">Signal</keyword>
<feature type="signal peptide" evidence="12">
    <location>
        <begin position="1"/>
        <end position="19"/>
    </location>
</feature>
<keyword evidence="9" id="KW-0961">Cell wall biogenesis/degradation</keyword>
<keyword evidence="8" id="KW-0326">Glycosidase</keyword>
<organism evidence="13 14">
    <name type="scientific">Colletotrichum asianum</name>
    <dbReference type="NCBI Taxonomy" id="702518"/>
    <lineage>
        <taxon>Eukaryota</taxon>
        <taxon>Fungi</taxon>
        <taxon>Dikarya</taxon>
        <taxon>Ascomycota</taxon>
        <taxon>Pezizomycotina</taxon>
        <taxon>Sordariomycetes</taxon>
        <taxon>Hypocreomycetidae</taxon>
        <taxon>Glomerellales</taxon>
        <taxon>Glomerellaceae</taxon>
        <taxon>Colletotrichum</taxon>
        <taxon>Colletotrichum gloeosporioides species complex</taxon>
    </lineage>
</organism>
<evidence type="ECO:0000256" key="12">
    <source>
        <dbReference type="SAM" id="SignalP"/>
    </source>
</evidence>
<comment type="similarity">
    <text evidence="2">Belongs to the SUN family.</text>
</comment>
<evidence type="ECO:0000256" key="11">
    <source>
        <dbReference type="SAM" id="MobiDB-lite"/>
    </source>
</evidence>
<name>A0A8H3ZLB1_9PEZI</name>
<dbReference type="GO" id="GO:0000272">
    <property type="term" value="P:polysaccharide catabolic process"/>
    <property type="evidence" value="ECO:0007669"/>
    <property type="project" value="UniProtKB-KW"/>
</dbReference>
<evidence type="ECO:0000313" key="14">
    <source>
        <dbReference type="Proteomes" id="UP000434172"/>
    </source>
</evidence>
<evidence type="ECO:0000256" key="2">
    <source>
        <dbReference type="ARBA" id="ARBA00010579"/>
    </source>
</evidence>
<dbReference type="InterPro" id="IPR051526">
    <property type="entry name" value="Beta-Glucosidase_SUN"/>
</dbReference>
<evidence type="ECO:0000256" key="5">
    <source>
        <dbReference type="ARBA" id="ARBA00022729"/>
    </source>
</evidence>
<dbReference type="Proteomes" id="UP000434172">
    <property type="component" value="Unassembled WGS sequence"/>
</dbReference>
<dbReference type="GO" id="GO:0031505">
    <property type="term" value="P:fungal-type cell wall organization"/>
    <property type="evidence" value="ECO:0007669"/>
    <property type="project" value="TreeGrafter"/>
</dbReference>
<feature type="compositionally biased region" description="Low complexity" evidence="11">
    <location>
        <begin position="135"/>
        <end position="154"/>
    </location>
</feature>
<sequence>MRSIVSLTIAASLAAGVVAQPHNHRHRHVKKDAASPVEKRDPDVVVVYESGPMVTAYELGGKVISEDEAKQGINDGLFVVVGETTPSSTPLPPASTSKAPKPSSSQDAQFFEAKVAKTTSTSTTPSPTPTPTPTPSSSSQAPPASTSSASKGGSSSSGGSGVNAEFPSGELDCSTFPSDYGAVPVDYLGTNGWTGIQRTPNYSIGDLAISFIETAVSGDGGCTENSFCSYSCPVGYQKTQWPSAQGSTKQSVGGLYCNSKGKLELTRTSKKTLCEKGAGGVYVQNDLKKSSCVCRTDYPGNEAMVIATVPEPGQKLELTNPYSPDYYVWNNSPTTAQYYVNNQGVAVEDACVWKSATDPLAAGNWAPVNIGVGKSADGNTYLSIFNNAPTSTAKLDFNIEITGDVNSKCALVDGSYTGGGTGCTTAMSGDGTAIIRFY</sequence>
<dbReference type="Pfam" id="PF03856">
    <property type="entry name" value="SUN"/>
    <property type="match status" value="1"/>
</dbReference>
<evidence type="ECO:0000256" key="1">
    <source>
        <dbReference type="ARBA" id="ARBA00004191"/>
    </source>
</evidence>
<dbReference type="PANTHER" id="PTHR31316:SF0">
    <property type="entry name" value="SECRETED BETA-GLUCOSIDASE SIM1-RELATED"/>
    <property type="match status" value="1"/>
</dbReference>
<evidence type="ECO:0000256" key="8">
    <source>
        <dbReference type="ARBA" id="ARBA00023295"/>
    </source>
</evidence>
<evidence type="ECO:0000256" key="10">
    <source>
        <dbReference type="ARBA" id="ARBA00023326"/>
    </source>
</evidence>
<keyword evidence="10" id="KW-0624">Polysaccharide degradation</keyword>
<dbReference type="EMBL" id="WOWK01000090">
    <property type="protein sequence ID" value="KAF0319852.1"/>
    <property type="molecule type" value="Genomic_DNA"/>
</dbReference>
<protein>
    <submittedName>
        <fullName evidence="13">Beta-glucosidase</fullName>
    </submittedName>
</protein>
<dbReference type="GO" id="GO:0016798">
    <property type="term" value="F:hydrolase activity, acting on glycosyl bonds"/>
    <property type="evidence" value="ECO:0007669"/>
    <property type="project" value="UniProtKB-KW"/>
</dbReference>
<keyword evidence="14" id="KW-1185">Reference proteome</keyword>
<evidence type="ECO:0000256" key="4">
    <source>
        <dbReference type="ARBA" id="ARBA00022525"/>
    </source>
</evidence>
<keyword evidence="3" id="KW-0134">Cell wall</keyword>
<evidence type="ECO:0000256" key="6">
    <source>
        <dbReference type="ARBA" id="ARBA00022801"/>
    </source>
</evidence>
<evidence type="ECO:0000313" key="13">
    <source>
        <dbReference type="EMBL" id="KAF0319852.1"/>
    </source>
</evidence>
<proteinExistence type="inferred from homology"/>